<dbReference type="Pfam" id="PF20148">
    <property type="entry name" value="DUF6531"/>
    <property type="match status" value="1"/>
</dbReference>
<dbReference type="Pfam" id="PF05593">
    <property type="entry name" value="RHS_repeat"/>
    <property type="match status" value="4"/>
</dbReference>
<dbReference type="InterPro" id="IPR045351">
    <property type="entry name" value="DUF6531"/>
</dbReference>
<keyword evidence="1" id="KW-0677">Repeat</keyword>
<dbReference type="EMBL" id="VSRL01000096">
    <property type="protein sequence ID" value="NKE59818.1"/>
    <property type="molecule type" value="Genomic_DNA"/>
</dbReference>
<name>A0ABX1FMP3_9PSEU</name>
<dbReference type="InterPro" id="IPR022385">
    <property type="entry name" value="Rhs_assc_core"/>
</dbReference>
<dbReference type="Pfam" id="PF25023">
    <property type="entry name" value="TEN_YD-shell"/>
    <property type="match status" value="1"/>
</dbReference>
<dbReference type="InterPro" id="IPR032871">
    <property type="entry name" value="AHH_dom_containing"/>
</dbReference>
<dbReference type="InterPro" id="IPR036689">
    <property type="entry name" value="ESAT-6-like_sf"/>
</dbReference>
<dbReference type="SUPFAM" id="SSF140453">
    <property type="entry name" value="EsxAB dimer-like"/>
    <property type="match status" value="1"/>
</dbReference>
<feature type="compositionally biased region" description="Low complexity" evidence="2">
    <location>
        <begin position="298"/>
        <end position="341"/>
    </location>
</feature>
<dbReference type="NCBIfam" id="TIGR01643">
    <property type="entry name" value="YD_repeat_2x"/>
    <property type="match status" value="11"/>
</dbReference>
<feature type="compositionally biased region" description="Low complexity" evidence="2">
    <location>
        <begin position="1393"/>
        <end position="1402"/>
    </location>
</feature>
<dbReference type="PANTHER" id="PTHR32305:SF15">
    <property type="entry name" value="PROTEIN RHSA-RELATED"/>
    <property type="match status" value="1"/>
</dbReference>
<feature type="domain" description="Outer membrane channel protein CpnT-like N-terminal" evidence="5">
    <location>
        <begin position="89"/>
        <end position="208"/>
    </location>
</feature>
<dbReference type="Pfam" id="PF14412">
    <property type="entry name" value="AHH"/>
    <property type="match status" value="1"/>
</dbReference>
<comment type="caution">
    <text evidence="6">The sequence shown here is derived from an EMBL/GenBank/DDBJ whole genome shotgun (WGS) entry which is preliminary data.</text>
</comment>
<organism evidence="6 7">
    <name type="scientific">Lentzea indica</name>
    <dbReference type="NCBI Taxonomy" id="2604800"/>
    <lineage>
        <taxon>Bacteria</taxon>
        <taxon>Bacillati</taxon>
        <taxon>Actinomycetota</taxon>
        <taxon>Actinomycetes</taxon>
        <taxon>Pseudonocardiales</taxon>
        <taxon>Pseudonocardiaceae</taxon>
        <taxon>Lentzea</taxon>
    </lineage>
</organism>
<feature type="domain" description="Teneurin-like YD-shell" evidence="4">
    <location>
        <begin position="1269"/>
        <end position="1348"/>
    </location>
</feature>
<evidence type="ECO:0000313" key="6">
    <source>
        <dbReference type="EMBL" id="NKE59818.1"/>
    </source>
</evidence>
<feature type="domain" description="DUF6531" evidence="3">
    <location>
        <begin position="364"/>
        <end position="436"/>
    </location>
</feature>
<evidence type="ECO:0000256" key="1">
    <source>
        <dbReference type="ARBA" id="ARBA00022737"/>
    </source>
</evidence>
<dbReference type="Gene3D" id="1.20.1260.20">
    <property type="entry name" value="PPE superfamily"/>
    <property type="match status" value="1"/>
</dbReference>
<dbReference type="NCBIfam" id="TIGR03696">
    <property type="entry name" value="Rhs_assc_core"/>
    <property type="match status" value="1"/>
</dbReference>
<dbReference type="Gene3D" id="2.180.10.10">
    <property type="entry name" value="RHS repeat-associated core"/>
    <property type="match status" value="3"/>
</dbReference>
<evidence type="ECO:0000259" key="5">
    <source>
        <dbReference type="Pfam" id="PF25547"/>
    </source>
</evidence>
<dbReference type="InterPro" id="IPR056823">
    <property type="entry name" value="TEN-like_YD-shell"/>
</dbReference>
<feature type="region of interest" description="Disordered" evidence="2">
    <location>
        <begin position="242"/>
        <end position="368"/>
    </location>
</feature>
<dbReference type="Proteomes" id="UP001515943">
    <property type="component" value="Unassembled WGS sequence"/>
</dbReference>
<evidence type="ECO:0000313" key="7">
    <source>
        <dbReference type="Proteomes" id="UP001515943"/>
    </source>
</evidence>
<proteinExistence type="predicted"/>
<gene>
    <name evidence="6" type="ORF">FXN61_24640</name>
</gene>
<feature type="compositionally biased region" description="Basic and acidic residues" evidence="2">
    <location>
        <begin position="346"/>
        <end position="362"/>
    </location>
</feature>
<dbReference type="InterPro" id="IPR006530">
    <property type="entry name" value="YD"/>
</dbReference>
<dbReference type="InterPro" id="IPR057746">
    <property type="entry name" value="CpnT-like_N"/>
</dbReference>
<dbReference type="PANTHER" id="PTHR32305">
    <property type="match status" value="1"/>
</dbReference>
<sequence length="1511" mass="165664">MTGDLVAQPVDETKWYSGISQLEDAKEVKVAVESGDWLEAGIGAVTLGADVAACLTDPTAALGMVIEAAVGWLMEHLEPLKEALDKLAGNPEVVKSFGQTWKNVSDRLNAVAEDYTANVTNDLAEWTGAAADAYRAAAADRTDALRTTAETCAGVSSAVTMAGEVVAAVRIMIRDLIAALVSGLIEAVLPPGPGTARAAVKLIRNVLQKVVKLIGKLIRSLSKLAKKLPELIRLLTKVAKRLKPQRGPKGGPPTTKPRVDPNAPKTDKPNDSTSTSSADTTTTSSAPDTRPPPDVKNSPDTTSPSSSTTPSSTTSPDTSRPNTKNDTTTPSSTNKDTTSPSARNQAGDDPKGSARPESERPTCGDPVDIVTGEVLLPQTDVTLDGTLPLRLTRSHLSRHRIGARHGTSWASTLDQRLEVDELGICFVTEDGMVLLYPNPQGSQEVLPLEGPRWPLVHNHDGTYTVTDVAARRIRHFAHGTGKIRPLTAITDFNGNRIDIDHDVSGVPTAIRHSGGYHLAVHSTDGLVTAVVLTGLEDITLVKYGYDDRRLAEVVNSSGAALRFTYDDAGRIVQWQDRNGMWYRYEYDDQGRCVRNVGAEGFLSGTFTYLDHLTVYTDSLGNRREFHLNDSLQIVREVDANGAVVATEWDRYDRPLSRTNPLGHTTRFSYDEAGNLIAVTDPDGLTTTAEYNDFRQPTVLTRRDGSVWRNEYDERGNLSAVTDPADGVNRYRVNERGHLIAHTNALGQTRHMENNAAGLPIATTDFLGAETHYARDAFGRVSAVVDTLDGITRLNWTVEGRLIRCVQPDGTTEQWRYDGEGNEIAFIDALGQEIRTEYTGFDLPTAKIDVDGSRLEFRYDTELRLVSVTDPRGMVWRYTYDPAGNLVAETDFTGRTLTYENDAAGQLVARTNGAGEVTRYRRDLRGNVVEKRVGDVVTTYEFDAVDQMVRAVGPDAELVFHRDPLGRVTEETCDGRAVESTYDLLGRRTLRITPAGVETAWEYDANDQPLGVHVAGHSIRVNYDAAGREVRRRLGSGATVSQTWDANHRLTGQQVTDSLARTQQRRTYRYRADGAATGLQDQLTGARAFDLDRSGRVTAVRGPGWTERYAYDESGNITSAAWPGRQTDDQGAREYSGALLRRSGNVFYRHDAQGRVVERTRRTLSGQRQTWRYTWDAEDRMVGVTTPDGTAWRYLHDPLGRRIAKQRLSGGQVVEETRFTWDGVHLAEQSHRGAQRPDVLTTTWDRDGVRPVSQVERRSMADAPQKVVDERFFAIVTDLLGTPTELLDESGGVAWHAQRTLWGITNRGARTATDTPLRFPGQYFDPETGLHHNYFRTYDPANGQYLSADPLGLGAGLNQRAYALNPMGWLDYLGLLTCKQNAAKLRENMRAEGRGPAPGEAAAHIVPSGGTKNQWASGAKSRDLLEKYDVDINDAANGIPLGHPTPHNYTHRGGFHDKVFDHLQKVVTQGEARGLDKAAIGDILKTELRGIGKAVERELKSGQPGPGAYWTA</sequence>
<dbReference type="RefSeq" id="WP_167976478.1">
    <property type="nucleotide sequence ID" value="NZ_VSRL01000096.1"/>
</dbReference>
<protein>
    <submittedName>
        <fullName evidence="6">RHS repeat protein</fullName>
    </submittedName>
</protein>
<evidence type="ECO:0000256" key="2">
    <source>
        <dbReference type="SAM" id="MobiDB-lite"/>
    </source>
</evidence>
<feature type="compositionally biased region" description="Low complexity" evidence="2">
    <location>
        <begin position="271"/>
        <end position="288"/>
    </location>
</feature>
<dbReference type="InterPro" id="IPR050708">
    <property type="entry name" value="T6SS_VgrG/RHS"/>
</dbReference>
<dbReference type="InterPro" id="IPR038332">
    <property type="entry name" value="PPE_sf"/>
</dbReference>
<reference evidence="6 7" key="1">
    <citation type="submission" date="2019-08" db="EMBL/GenBank/DDBJ databases">
        <title>Lentzea from Indian Himalayas.</title>
        <authorList>
            <person name="Mandal S."/>
            <person name="Mallick Gupta A."/>
            <person name="Maiti P.K."/>
            <person name="Sarkar J."/>
            <person name="Mandal S."/>
        </authorList>
    </citation>
    <scope>NUCLEOTIDE SEQUENCE [LARGE SCALE GENOMIC DNA]</scope>
    <source>
        <strain evidence="6 7">PSKA42</strain>
    </source>
</reference>
<dbReference type="SUPFAM" id="SSF101908">
    <property type="entry name" value="Putative isomerase YbhE"/>
    <property type="match status" value="1"/>
</dbReference>
<evidence type="ECO:0000259" key="3">
    <source>
        <dbReference type="Pfam" id="PF20148"/>
    </source>
</evidence>
<dbReference type="Pfam" id="PF25547">
    <property type="entry name" value="WXG100_2"/>
    <property type="match status" value="1"/>
</dbReference>
<accession>A0ABX1FMP3</accession>
<keyword evidence="7" id="KW-1185">Reference proteome</keyword>
<feature type="region of interest" description="Disordered" evidence="2">
    <location>
        <begin position="1390"/>
        <end position="1416"/>
    </location>
</feature>
<dbReference type="InterPro" id="IPR031325">
    <property type="entry name" value="RHS_repeat"/>
</dbReference>
<evidence type="ECO:0000259" key="4">
    <source>
        <dbReference type="Pfam" id="PF25023"/>
    </source>
</evidence>